<sequence>MSYPSKIKPITYADAVRALNTQDVEENINDACGKLAFAMSAMIGKFEAISKQMHTIDLLRHTVPLRPRWDSLKQDLAELLWQFRTNSGVISGRLKLFCSTVLPMATRSLDTKSGRSPYQHENLQVLQSYMSVSAEHAANSRSLAERVFRLSARLVVFLTEYTKMANMHAVSGQEEMWTLSQKLAELETQVRFLFATTSEMPSAGIPHLLFTSARLVCSAGGAPGRSRLTRKPILLDGELSNIGKAYGDTDRKRDEVAHAQYSSQLRICRTNPLSIGHTMISAFLLDEILTSESGLSLYLSIWSRLRTDCSDIFHWVKNPAQVPVPSVISCYAETRSTVYSSLATALDVYMLGIDPSLYSAERLQR</sequence>
<proteinExistence type="predicted"/>
<evidence type="ECO:0000313" key="1">
    <source>
        <dbReference type="EMBL" id="KAG5165897.1"/>
    </source>
</evidence>
<protein>
    <submittedName>
        <fullName evidence="1">Uncharacterized protein</fullName>
    </submittedName>
</protein>
<dbReference type="OrthoDB" id="2836601at2759"/>
<comment type="caution">
    <text evidence="1">The sequence shown here is derived from an EMBL/GenBank/DDBJ whole genome shotgun (WGS) entry which is preliminary data.</text>
</comment>
<dbReference type="AlphaFoldDB" id="A0A8H7XS91"/>
<reference evidence="1" key="1">
    <citation type="submission" date="2021-02" db="EMBL/GenBank/DDBJ databases">
        <title>Psilocybe cubensis genome.</title>
        <authorList>
            <person name="Mckernan K.J."/>
            <person name="Crawford S."/>
            <person name="Trippe A."/>
            <person name="Kane L.T."/>
            <person name="Mclaughlin S."/>
        </authorList>
    </citation>
    <scope>NUCLEOTIDE SEQUENCE [LARGE SCALE GENOMIC DNA]</scope>
    <source>
        <strain evidence="1">MGC-MH-2018</strain>
    </source>
</reference>
<accession>A0A8H7XS91</accession>
<organism evidence="1">
    <name type="scientific">Psilocybe cubensis</name>
    <name type="common">Psychedelic mushroom</name>
    <name type="synonym">Stropharia cubensis</name>
    <dbReference type="NCBI Taxonomy" id="181762"/>
    <lineage>
        <taxon>Eukaryota</taxon>
        <taxon>Fungi</taxon>
        <taxon>Dikarya</taxon>
        <taxon>Basidiomycota</taxon>
        <taxon>Agaricomycotina</taxon>
        <taxon>Agaricomycetes</taxon>
        <taxon>Agaricomycetidae</taxon>
        <taxon>Agaricales</taxon>
        <taxon>Agaricineae</taxon>
        <taxon>Strophariaceae</taxon>
        <taxon>Psilocybe</taxon>
    </lineage>
</organism>
<gene>
    <name evidence="1" type="ORF">JR316_009483</name>
</gene>
<name>A0A8H7XS91_PSICU</name>
<dbReference type="EMBL" id="JAFIQS010000009">
    <property type="protein sequence ID" value="KAG5165897.1"/>
    <property type="molecule type" value="Genomic_DNA"/>
</dbReference>